<evidence type="ECO:0000313" key="2">
    <source>
        <dbReference type="Proteomes" id="UP000769766"/>
    </source>
</evidence>
<proteinExistence type="predicted"/>
<dbReference type="EMBL" id="JACPRF010000017">
    <property type="protein sequence ID" value="MBI2875353.1"/>
    <property type="molecule type" value="Genomic_DNA"/>
</dbReference>
<accession>A0A932FVH0</accession>
<protein>
    <submittedName>
        <fullName evidence="1">Uncharacterized protein</fullName>
    </submittedName>
</protein>
<name>A0A932FVH0_UNCTE</name>
<dbReference type="AlphaFoldDB" id="A0A932FVH0"/>
<reference evidence="1" key="1">
    <citation type="submission" date="2020-07" db="EMBL/GenBank/DDBJ databases">
        <title>Huge and variable diversity of episymbiotic CPR bacteria and DPANN archaea in groundwater ecosystems.</title>
        <authorList>
            <person name="He C.Y."/>
            <person name="Keren R."/>
            <person name="Whittaker M."/>
            <person name="Farag I.F."/>
            <person name="Doudna J."/>
            <person name="Cate J.H.D."/>
            <person name="Banfield J.F."/>
        </authorList>
    </citation>
    <scope>NUCLEOTIDE SEQUENCE</scope>
    <source>
        <strain evidence="1">NC_groundwater_672_Ag_B-0.1um_62_36</strain>
    </source>
</reference>
<sequence>MHLGSGFKVLKYLNANTLSPRHLRNRARLMRSYRARSPQIAAFPVVLQI</sequence>
<evidence type="ECO:0000313" key="1">
    <source>
        <dbReference type="EMBL" id="MBI2875353.1"/>
    </source>
</evidence>
<dbReference type="Proteomes" id="UP000769766">
    <property type="component" value="Unassembled WGS sequence"/>
</dbReference>
<comment type="caution">
    <text evidence="1">The sequence shown here is derived from an EMBL/GenBank/DDBJ whole genome shotgun (WGS) entry which is preliminary data.</text>
</comment>
<feature type="non-terminal residue" evidence="1">
    <location>
        <position position="49"/>
    </location>
</feature>
<organism evidence="1 2">
    <name type="scientific">Tectimicrobiota bacterium</name>
    <dbReference type="NCBI Taxonomy" id="2528274"/>
    <lineage>
        <taxon>Bacteria</taxon>
        <taxon>Pseudomonadati</taxon>
        <taxon>Nitrospinota/Tectimicrobiota group</taxon>
        <taxon>Candidatus Tectimicrobiota</taxon>
    </lineage>
</organism>
<gene>
    <name evidence="1" type="ORF">HYY20_00550</name>
</gene>